<dbReference type="RefSeq" id="WP_176159590.1">
    <property type="nucleotide sequence ID" value="NZ_FUYE01000019.1"/>
</dbReference>
<keyword evidence="2" id="KW-0663">Pyridoxal phosphate</keyword>
<gene>
    <name evidence="4" type="ORF">SAMN02745166_04337</name>
</gene>
<proteinExistence type="predicted"/>
<dbReference type="InterPro" id="IPR004839">
    <property type="entry name" value="Aminotransferase_I/II_large"/>
</dbReference>
<dbReference type="Pfam" id="PF00155">
    <property type="entry name" value="Aminotran_1_2"/>
    <property type="match status" value="1"/>
</dbReference>
<keyword evidence="5" id="KW-1185">Reference proteome</keyword>
<dbReference type="SUPFAM" id="SSF56801">
    <property type="entry name" value="Acetyl-CoA synthetase-like"/>
    <property type="match status" value="1"/>
</dbReference>
<dbReference type="CDD" id="cd00609">
    <property type="entry name" value="AAT_like"/>
    <property type="match status" value="1"/>
</dbReference>
<dbReference type="STRING" id="48467.SAMN02745166_04337"/>
<dbReference type="GO" id="GO:0008483">
    <property type="term" value="F:transaminase activity"/>
    <property type="evidence" value="ECO:0007669"/>
    <property type="project" value="UniProtKB-KW"/>
</dbReference>
<comment type="cofactor">
    <cofactor evidence="1">
        <name>pyridoxal 5'-phosphate</name>
        <dbReference type="ChEBI" id="CHEBI:597326"/>
    </cofactor>
</comment>
<evidence type="ECO:0000256" key="1">
    <source>
        <dbReference type="ARBA" id="ARBA00001933"/>
    </source>
</evidence>
<dbReference type="PROSITE" id="PS00599">
    <property type="entry name" value="AA_TRANSFER_CLASS_2"/>
    <property type="match status" value="1"/>
</dbReference>
<dbReference type="Proteomes" id="UP000190774">
    <property type="component" value="Unassembled WGS sequence"/>
</dbReference>
<dbReference type="AlphaFoldDB" id="A0A1T4YVH7"/>
<name>A0A1T4YVH7_9BACT</name>
<dbReference type="InterPro" id="IPR053158">
    <property type="entry name" value="CapK_Type1_Caps_Biosynth"/>
</dbReference>
<dbReference type="EMBL" id="FUYE01000019">
    <property type="protein sequence ID" value="SKB05780.1"/>
    <property type="molecule type" value="Genomic_DNA"/>
</dbReference>
<dbReference type="SUPFAM" id="SSF53383">
    <property type="entry name" value="PLP-dependent transferases"/>
    <property type="match status" value="1"/>
</dbReference>
<protein>
    <submittedName>
        <fullName evidence="4">Histidinol-phosphate aminotransferase</fullName>
    </submittedName>
</protein>
<dbReference type="Gene3D" id="3.90.1150.10">
    <property type="entry name" value="Aspartate Aminotransferase, domain 1"/>
    <property type="match status" value="1"/>
</dbReference>
<evidence type="ECO:0000313" key="5">
    <source>
        <dbReference type="Proteomes" id="UP000190774"/>
    </source>
</evidence>
<accession>A0A1T4YVH7</accession>
<dbReference type="InterPro" id="IPR015422">
    <property type="entry name" value="PyrdxlP-dep_Trfase_small"/>
</dbReference>
<reference evidence="5" key="1">
    <citation type="submission" date="2017-02" db="EMBL/GenBank/DDBJ databases">
        <authorList>
            <person name="Varghese N."/>
            <person name="Submissions S."/>
        </authorList>
    </citation>
    <scope>NUCLEOTIDE SEQUENCE [LARGE SCALE GENOMIC DNA]</scope>
    <source>
        <strain evidence="5">ATCC 700200</strain>
    </source>
</reference>
<dbReference type="GO" id="GO:0030170">
    <property type="term" value="F:pyridoxal phosphate binding"/>
    <property type="evidence" value="ECO:0007669"/>
    <property type="project" value="InterPro"/>
</dbReference>
<evidence type="ECO:0000313" key="4">
    <source>
        <dbReference type="EMBL" id="SKB05780.1"/>
    </source>
</evidence>
<dbReference type="PANTHER" id="PTHR36932">
    <property type="entry name" value="CAPSULAR POLYSACCHARIDE BIOSYNTHESIS PROTEIN"/>
    <property type="match status" value="1"/>
</dbReference>
<dbReference type="Gene3D" id="3.40.640.10">
    <property type="entry name" value="Type I PLP-dependent aspartate aminotransferase-like (Major domain)"/>
    <property type="match status" value="1"/>
</dbReference>
<keyword evidence="4" id="KW-0808">Transferase</keyword>
<dbReference type="PANTHER" id="PTHR36932:SF1">
    <property type="entry name" value="CAPSULAR POLYSACCHARIDE BIOSYNTHESIS PROTEIN"/>
    <property type="match status" value="1"/>
</dbReference>
<dbReference type="InterPro" id="IPR015424">
    <property type="entry name" value="PyrdxlP-dep_Trfase"/>
</dbReference>
<evidence type="ECO:0000256" key="2">
    <source>
        <dbReference type="ARBA" id="ARBA00022898"/>
    </source>
</evidence>
<evidence type="ECO:0000259" key="3">
    <source>
        <dbReference type="Pfam" id="PF00155"/>
    </source>
</evidence>
<dbReference type="InterPro" id="IPR042099">
    <property type="entry name" value="ANL_N_sf"/>
</dbReference>
<keyword evidence="4" id="KW-0032">Aminotransferase</keyword>
<dbReference type="InterPro" id="IPR015421">
    <property type="entry name" value="PyrdxlP-dep_Trfase_major"/>
</dbReference>
<dbReference type="InterPro" id="IPR001917">
    <property type="entry name" value="Aminotrans_II_pyridoxalP_BS"/>
</dbReference>
<feature type="domain" description="Aminotransferase class I/classII large" evidence="3">
    <location>
        <begin position="463"/>
        <end position="784"/>
    </location>
</feature>
<organism evidence="4 5">
    <name type="scientific">Prosthecobacter debontii</name>
    <dbReference type="NCBI Taxonomy" id="48467"/>
    <lineage>
        <taxon>Bacteria</taxon>
        <taxon>Pseudomonadati</taxon>
        <taxon>Verrucomicrobiota</taxon>
        <taxon>Verrucomicrobiia</taxon>
        <taxon>Verrucomicrobiales</taxon>
        <taxon>Verrucomicrobiaceae</taxon>
        <taxon>Prosthecobacter</taxon>
    </lineage>
</organism>
<sequence>MHKKSIRKLAQLHGWWTYQSFLKRTDSWSEEKRQAWIHHQLQQTLVGAYEGTRYYAETFKACGFDPRTDFQGPQTLAQLPVLTKEIVRERFEDLVDARYRRLSAYAETSGTTGNPMRMLLNEGYIALDYACMYQMWAQAGYRFRDPFLALRSYVPSKAGDPLWIHDKAQNTLFMSAYHFSPRNAAEYMEAIEAFQPKFIRSYPSSLMVLAEYLERTGRSLPWVKGLFTASETLAPREREIIERVFGQILFDWYGMTEPTLVAYEGTDHDGLNIVWQYGHAEFRPDDTLAPGDCRLISTSLQNPVMPFIRYDTGDIVTRHASENEDTLYPRKLARVQGRKDDVILTPDGRRLPSVNFYSVFRSAPGVVRFQIVQFGASDIVVNIETTDPAFDRHPGFLTVKEEMRSRFGDSMHVEYRINQRFETNRDGKTPVVLRRRANKAVEERKEYAISSQAAWARARAGEPVLKLDWNESDALTSELVRERLSALVQDPHSIIWYPEAYPESLHQALAQHHRVEAAQLLATHGSDMALAYLTQCYVTVGDKVMIVAPGYDNFRAVAEQRGAITTHFMHEGEGDFPLNKFLTSIREETPRLIYLTNPNNPIGYCLSPENITKICAAAAEVSALVIVDEAYAEFAEHDAVPLIGQLSNLILVRTFSKAFGLAGLRVGYLLADASVIDTIKRVANPKHLTTFAQVAAETALEDWPRIRAHVDAVKVERRRFIEFLRAHSVKCFDSYGNFVLLQTPDAVELARWLETQGILVRDRSGHLSQSVRVTIGGRESTDRLIAMFERYWQEKACSPAVEEA</sequence>
<dbReference type="Gene3D" id="3.40.50.12780">
    <property type="entry name" value="N-terminal domain of ligase-like"/>
    <property type="match status" value="1"/>
</dbReference>